<dbReference type="Pfam" id="PF00698">
    <property type="entry name" value="Acyl_transf_1"/>
    <property type="match status" value="1"/>
</dbReference>
<name>A0ABU5VZB7_9BACT</name>
<evidence type="ECO:0000256" key="3">
    <source>
        <dbReference type="ARBA" id="ARBA00023315"/>
    </source>
</evidence>
<dbReference type="EC" id="2.3.1.39" evidence="1"/>
<accession>A0ABU5VZB7</accession>
<evidence type="ECO:0000256" key="4">
    <source>
        <dbReference type="ARBA" id="ARBA00048462"/>
    </source>
</evidence>
<evidence type="ECO:0000259" key="5">
    <source>
        <dbReference type="SMART" id="SM00827"/>
    </source>
</evidence>
<dbReference type="EMBL" id="JAYGJQ010000003">
    <property type="protein sequence ID" value="MEA9358413.1"/>
    <property type="molecule type" value="Genomic_DNA"/>
</dbReference>
<dbReference type="RefSeq" id="WP_323578806.1">
    <property type="nucleotide sequence ID" value="NZ_JAYGJQ010000003.1"/>
</dbReference>
<dbReference type="InterPro" id="IPR014043">
    <property type="entry name" value="Acyl_transferase_dom"/>
</dbReference>
<evidence type="ECO:0000256" key="1">
    <source>
        <dbReference type="ARBA" id="ARBA00013258"/>
    </source>
</evidence>
<organism evidence="6 7">
    <name type="scientific">Bacteriovorax antarcticus</name>
    <dbReference type="NCBI Taxonomy" id="3088717"/>
    <lineage>
        <taxon>Bacteria</taxon>
        <taxon>Pseudomonadati</taxon>
        <taxon>Bdellovibrionota</taxon>
        <taxon>Bacteriovoracia</taxon>
        <taxon>Bacteriovoracales</taxon>
        <taxon>Bacteriovoracaceae</taxon>
        <taxon>Bacteriovorax</taxon>
    </lineage>
</organism>
<feature type="domain" description="Malonyl-CoA:ACP transacylase (MAT)" evidence="5">
    <location>
        <begin position="6"/>
        <end position="290"/>
    </location>
</feature>
<reference evidence="6 7" key="1">
    <citation type="submission" date="2023-11" db="EMBL/GenBank/DDBJ databases">
        <title>A Novel Polar Bacteriovorax (B. antarcticus) Isolated from the Biocrust in Antarctica.</title>
        <authorList>
            <person name="Mun W."/>
            <person name="Choi S.Y."/>
            <person name="Mitchell R.J."/>
        </authorList>
    </citation>
    <scope>NUCLEOTIDE SEQUENCE [LARGE SCALE GENOMIC DNA]</scope>
    <source>
        <strain evidence="6 7">PP10</strain>
    </source>
</reference>
<proteinExistence type="predicted"/>
<dbReference type="Proteomes" id="UP001302274">
    <property type="component" value="Unassembled WGS sequence"/>
</dbReference>
<dbReference type="InterPro" id="IPR050858">
    <property type="entry name" value="Mal-CoA-ACP_Trans/PKS_FabD"/>
</dbReference>
<dbReference type="InterPro" id="IPR016035">
    <property type="entry name" value="Acyl_Trfase/lysoPLipase"/>
</dbReference>
<comment type="caution">
    <text evidence="6">The sequence shown here is derived from an EMBL/GenBank/DDBJ whole genome shotgun (WGS) entry which is preliminary data.</text>
</comment>
<dbReference type="SMART" id="SM00827">
    <property type="entry name" value="PKS_AT"/>
    <property type="match status" value="1"/>
</dbReference>
<evidence type="ECO:0000313" key="6">
    <source>
        <dbReference type="EMBL" id="MEA9358413.1"/>
    </source>
</evidence>
<dbReference type="SUPFAM" id="SSF52151">
    <property type="entry name" value="FabD/lysophospholipase-like"/>
    <property type="match status" value="1"/>
</dbReference>
<gene>
    <name evidence="6" type="ORF">SHI21_19410</name>
</gene>
<keyword evidence="7" id="KW-1185">Reference proteome</keyword>
<keyword evidence="3 6" id="KW-0012">Acyltransferase</keyword>
<evidence type="ECO:0000313" key="7">
    <source>
        <dbReference type="Proteomes" id="UP001302274"/>
    </source>
</evidence>
<evidence type="ECO:0000256" key="2">
    <source>
        <dbReference type="ARBA" id="ARBA00022679"/>
    </source>
</evidence>
<dbReference type="GO" id="GO:0016746">
    <property type="term" value="F:acyltransferase activity"/>
    <property type="evidence" value="ECO:0007669"/>
    <property type="project" value="UniProtKB-KW"/>
</dbReference>
<dbReference type="PANTHER" id="PTHR42681:SF1">
    <property type="entry name" value="MALONYL-COA-ACYL CARRIER PROTEIN TRANSACYLASE, MITOCHONDRIAL"/>
    <property type="match status" value="1"/>
</dbReference>
<comment type="catalytic activity">
    <reaction evidence="4">
        <text>holo-[ACP] + malonyl-CoA = malonyl-[ACP] + CoA</text>
        <dbReference type="Rhea" id="RHEA:41792"/>
        <dbReference type="Rhea" id="RHEA-COMP:9623"/>
        <dbReference type="Rhea" id="RHEA-COMP:9685"/>
        <dbReference type="ChEBI" id="CHEBI:57287"/>
        <dbReference type="ChEBI" id="CHEBI:57384"/>
        <dbReference type="ChEBI" id="CHEBI:64479"/>
        <dbReference type="ChEBI" id="CHEBI:78449"/>
        <dbReference type="EC" id="2.3.1.39"/>
    </reaction>
</comment>
<protein>
    <recommendedName>
        <fullName evidence="1">[acyl-carrier-protein] S-malonyltransferase</fullName>
        <ecNumber evidence="1">2.3.1.39</ecNumber>
    </recommendedName>
</protein>
<keyword evidence="2" id="KW-0808">Transferase</keyword>
<sequence>MKTAFVFPGLNGLLRQKDRERYLELPHVIKRLQQAEGALLRDLGMKTDLMGMVKTNTDEIYRIDNISLAAVVISSIQVGVVDHLREHFPNPDWMVGVSLGDIARTVSSGAYDFEVAVVSHVKFTHKIDGIDKLGGNIGVATTLQKPFNSDDFEWFENQGVDVSVLTSRFLNVGALFSSLENVRERAKERGWRIMPIIDYPAHSRYIKPYVDASREEFMNVKTMVPQVPIFSTLSCKMLVDPEEIKEEFLETIIRTIHFEKAITTLYKEHGVTRFINIGPCKSLYTLLRDIPLEFQVTDAEDLLSSTK</sequence>
<dbReference type="Gene3D" id="3.40.366.10">
    <property type="entry name" value="Malonyl-Coenzyme A Acyl Carrier Protein, domain 2"/>
    <property type="match status" value="2"/>
</dbReference>
<dbReference type="InterPro" id="IPR001227">
    <property type="entry name" value="Ac_transferase_dom_sf"/>
</dbReference>
<dbReference type="PANTHER" id="PTHR42681">
    <property type="entry name" value="MALONYL-COA-ACYL CARRIER PROTEIN TRANSACYLASE, MITOCHONDRIAL"/>
    <property type="match status" value="1"/>
</dbReference>